<evidence type="ECO:0000256" key="5">
    <source>
        <dbReference type="ARBA" id="ARBA00022692"/>
    </source>
</evidence>
<evidence type="ECO:0000256" key="3">
    <source>
        <dbReference type="ARBA" id="ARBA00022448"/>
    </source>
</evidence>
<evidence type="ECO:0000256" key="7">
    <source>
        <dbReference type="ARBA" id="ARBA00022989"/>
    </source>
</evidence>
<gene>
    <name evidence="11" type="ORF">caldi_12350</name>
</gene>
<feature type="domain" description="ABC transmembrane type-1" evidence="10">
    <location>
        <begin position="17"/>
        <end position="206"/>
    </location>
</feature>
<dbReference type="PROSITE" id="PS50928">
    <property type="entry name" value="ABC_TM1"/>
    <property type="match status" value="1"/>
</dbReference>
<feature type="transmembrane region" description="Helical" evidence="9">
    <location>
        <begin position="55"/>
        <end position="76"/>
    </location>
</feature>
<dbReference type="RefSeq" id="WP_264844209.1">
    <property type="nucleotide sequence ID" value="NZ_AP025628.1"/>
</dbReference>
<dbReference type="Pfam" id="PF00528">
    <property type="entry name" value="BPD_transp_1"/>
    <property type="match status" value="1"/>
</dbReference>
<dbReference type="Proteomes" id="UP001163687">
    <property type="component" value="Chromosome"/>
</dbReference>
<keyword evidence="5 9" id="KW-0812">Transmembrane</keyword>
<evidence type="ECO:0000256" key="4">
    <source>
        <dbReference type="ARBA" id="ARBA00022475"/>
    </source>
</evidence>
<evidence type="ECO:0000313" key="11">
    <source>
        <dbReference type="EMBL" id="BDG60145.1"/>
    </source>
</evidence>
<dbReference type="PANTHER" id="PTHR30614:SF20">
    <property type="entry name" value="GLUTAMINE TRANSPORT SYSTEM PERMEASE PROTEIN GLNP"/>
    <property type="match status" value="1"/>
</dbReference>
<dbReference type="InterPro" id="IPR000515">
    <property type="entry name" value="MetI-like"/>
</dbReference>
<comment type="subcellular location">
    <subcellularLocation>
        <location evidence="1 9">Cell membrane</location>
        <topology evidence="1 9">Multi-pass membrane protein</topology>
    </subcellularLocation>
</comment>
<name>A0AA35CMQ9_9FIRM</name>
<dbReference type="SUPFAM" id="SSF161098">
    <property type="entry name" value="MetI-like"/>
    <property type="match status" value="1"/>
</dbReference>
<dbReference type="FunFam" id="1.10.3720.10:FF:000033">
    <property type="entry name" value="Polar amino acid ABC transporter permease"/>
    <property type="match status" value="1"/>
</dbReference>
<evidence type="ECO:0000259" key="10">
    <source>
        <dbReference type="PROSITE" id="PS50928"/>
    </source>
</evidence>
<dbReference type="InterPro" id="IPR035906">
    <property type="entry name" value="MetI-like_sf"/>
</dbReference>
<evidence type="ECO:0000256" key="6">
    <source>
        <dbReference type="ARBA" id="ARBA00022970"/>
    </source>
</evidence>
<sequence length="217" mass="23714">MDFGIIRSSLPFLLQGAVRTIEITVLAVAIGIALGTVLGLARLSRVTWIAAAAEVYIEVIRGTPLLVQLFMVFYGIPQVLQIHMNEFVAGVVAFGLNSAAYVAEIIRAGIQSIDRGQTEAALSLGLPPLSVMRYVILPQAFKRILPPLVNEFTSLLKNSSLVATISVVELTRAAQLITARTFKAFEMLTTISVIYLVMTLSLSRVARALERRWRVSD</sequence>
<dbReference type="PANTHER" id="PTHR30614">
    <property type="entry name" value="MEMBRANE COMPONENT OF AMINO ACID ABC TRANSPORTER"/>
    <property type="match status" value="1"/>
</dbReference>
<dbReference type="KEGG" id="cmic:caldi_12350"/>
<dbReference type="InterPro" id="IPR010065">
    <property type="entry name" value="AA_ABC_transptr_permease_3TM"/>
</dbReference>
<dbReference type="EMBL" id="AP025628">
    <property type="protein sequence ID" value="BDG60145.1"/>
    <property type="molecule type" value="Genomic_DNA"/>
</dbReference>
<evidence type="ECO:0000256" key="1">
    <source>
        <dbReference type="ARBA" id="ARBA00004651"/>
    </source>
</evidence>
<dbReference type="GO" id="GO:0022857">
    <property type="term" value="F:transmembrane transporter activity"/>
    <property type="evidence" value="ECO:0007669"/>
    <property type="project" value="InterPro"/>
</dbReference>
<feature type="transmembrane region" description="Helical" evidence="9">
    <location>
        <begin position="187"/>
        <end position="206"/>
    </location>
</feature>
<proteinExistence type="inferred from homology"/>
<feature type="transmembrane region" description="Helical" evidence="9">
    <location>
        <begin position="20"/>
        <end position="43"/>
    </location>
</feature>
<evidence type="ECO:0000313" key="12">
    <source>
        <dbReference type="Proteomes" id="UP001163687"/>
    </source>
</evidence>
<organism evidence="11 12">
    <name type="scientific">Caldinitratiruptor microaerophilus</name>
    <dbReference type="NCBI Taxonomy" id="671077"/>
    <lineage>
        <taxon>Bacteria</taxon>
        <taxon>Bacillati</taxon>
        <taxon>Bacillota</taxon>
        <taxon>Clostridia</taxon>
        <taxon>Eubacteriales</taxon>
        <taxon>Symbiobacteriaceae</taxon>
        <taxon>Caldinitratiruptor</taxon>
    </lineage>
</organism>
<keyword evidence="4" id="KW-1003">Cell membrane</keyword>
<keyword evidence="7 9" id="KW-1133">Transmembrane helix</keyword>
<keyword evidence="6" id="KW-0029">Amino-acid transport</keyword>
<keyword evidence="8 9" id="KW-0472">Membrane</keyword>
<accession>A0AA35CMQ9</accession>
<dbReference type="GO" id="GO:0006865">
    <property type="term" value="P:amino acid transport"/>
    <property type="evidence" value="ECO:0007669"/>
    <property type="project" value="UniProtKB-KW"/>
</dbReference>
<reference evidence="11" key="1">
    <citation type="submission" date="2022-03" db="EMBL/GenBank/DDBJ databases">
        <title>Complete genome sequence of Caldinitratiruptor microaerophilus.</title>
        <authorList>
            <person name="Mukaiyama R."/>
            <person name="Nishiyama T."/>
            <person name="Ueda K."/>
        </authorList>
    </citation>
    <scope>NUCLEOTIDE SEQUENCE</scope>
    <source>
        <strain evidence="11">JCM 16183</strain>
    </source>
</reference>
<dbReference type="GO" id="GO:0043190">
    <property type="term" value="C:ATP-binding cassette (ABC) transporter complex"/>
    <property type="evidence" value="ECO:0007669"/>
    <property type="project" value="InterPro"/>
</dbReference>
<evidence type="ECO:0000256" key="2">
    <source>
        <dbReference type="ARBA" id="ARBA00010072"/>
    </source>
</evidence>
<protein>
    <submittedName>
        <fullName evidence="11">Glutamine ABC transporter permease</fullName>
    </submittedName>
</protein>
<keyword evidence="3 9" id="KW-0813">Transport</keyword>
<dbReference type="InterPro" id="IPR043429">
    <property type="entry name" value="ArtM/GltK/GlnP/TcyL/YhdX-like"/>
</dbReference>
<dbReference type="AlphaFoldDB" id="A0AA35CMQ9"/>
<evidence type="ECO:0000256" key="9">
    <source>
        <dbReference type="RuleBase" id="RU363032"/>
    </source>
</evidence>
<dbReference type="NCBIfam" id="TIGR01726">
    <property type="entry name" value="HEQRo_perm_3TM"/>
    <property type="match status" value="1"/>
</dbReference>
<keyword evidence="12" id="KW-1185">Reference proteome</keyword>
<dbReference type="CDD" id="cd06261">
    <property type="entry name" value="TM_PBP2"/>
    <property type="match status" value="1"/>
</dbReference>
<evidence type="ECO:0000256" key="8">
    <source>
        <dbReference type="ARBA" id="ARBA00023136"/>
    </source>
</evidence>
<comment type="similarity">
    <text evidence="2">Belongs to the binding-protein-dependent transport system permease family. HisMQ subfamily.</text>
</comment>
<dbReference type="Gene3D" id="1.10.3720.10">
    <property type="entry name" value="MetI-like"/>
    <property type="match status" value="1"/>
</dbReference>
<feature type="transmembrane region" description="Helical" evidence="9">
    <location>
        <begin position="88"/>
        <end position="108"/>
    </location>
</feature>